<dbReference type="Gene3D" id="3.40.50.150">
    <property type="entry name" value="Vaccinia Virus protein VP39"/>
    <property type="match status" value="1"/>
</dbReference>
<comment type="similarity">
    <text evidence="6 7">Belongs to the class I-like SAM-binding methyltransferase superfamily. C5-methyltransferase family.</text>
</comment>
<organism evidence="9 10">
    <name type="scientific">Chryseobacterium shigense</name>
    <dbReference type="NCBI Taxonomy" id="297244"/>
    <lineage>
        <taxon>Bacteria</taxon>
        <taxon>Pseudomonadati</taxon>
        <taxon>Bacteroidota</taxon>
        <taxon>Flavobacteriia</taxon>
        <taxon>Flavobacteriales</taxon>
        <taxon>Weeksellaceae</taxon>
        <taxon>Chryseobacterium group</taxon>
        <taxon>Chryseobacterium</taxon>
    </lineage>
</organism>
<dbReference type="InterPro" id="IPR031303">
    <property type="entry name" value="C5_meth_CS"/>
</dbReference>
<dbReference type="Proteomes" id="UP000589738">
    <property type="component" value="Unassembled WGS sequence"/>
</dbReference>
<evidence type="ECO:0000256" key="5">
    <source>
        <dbReference type="ARBA" id="ARBA00047422"/>
    </source>
</evidence>
<evidence type="ECO:0000256" key="6">
    <source>
        <dbReference type="PROSITE-ProRule" id="PRU01016"/>
    </source>
</evidence>
<evidence type="ECO:0000256" key="4">
    <source>
        <dbReference type="ARBA" id="ARBA00022747"/>
    </source>
</evidence>
<dbReference type="InterPro" id="IPR050390">
    <property type="entry name" value="C5-Methyltransferase"/>
</dbReference>
<dbReference type="PROSITE" id="PS00094">
    <property type="entry name" value="C5_MTASE_1"/>
    <property type="match status" value="1"/>
</dbReference>
<comment type="catalytic activity">
    <reaction evidence="5 8">
        <text>a 2'-deoxycytidine in DNA + S-adenosyl-L-methionine = a 5-methyl-2'-deoxycytidine in DNA + S-adenosyl-L-homocysteine + H(+)</text>
        <dbReference type="Rhea" id="RHEA:13681"/>
        <dbReference type="Rhea" id="RHEA-COMP:11369"/>
        <dbReference type="Rhea" id="RHEA-COMP:11370"/>
        <dbReference type="ChEBI" id="CHEBI:15378"/>
        <dbReference type="ChEBI" id="CHEBI:57856"/>
        <dbReference type="ChEBI" id="CHEBI:59789"/>
        <dbReference type="ChEBI" id="CHEBI:85452"/>
        <dbReference type="ChEBI" id="CHEBI:85454"/>
        <dbReference type="EC" id="2.1.1.37"/>
    </reaction>
</comment>
<dbReference type="PANTHER" id="PTHR10629">
    <property type="entry name" value="CYTOSINE-SPECIFIC METHYLTRANSFERASE"/>
    <property type="match status" value="1"/>
</dbReference>
<keyword evidence="4" id="KW-0680">Restriction system</keyword>
<proteinExistence type="inferred from homology"/>
<evidence type="ECO:0000256" key="2">
    <source>
        <dbReference type="ARBA" id="ARBA00022679"/>
    </source>
</evidence>
<dbReference type="RefSeq" id="WP_184158740.1">
    <property type="nucleotide sequence ID" value="NZ_JACHLC010000001.1"/>
</dbReference>
<dbReference type="InterPro" id="IPR029063">
    <property type="entry name" value="SAM-dependent_MTases_sf"/>
</dbReference>
<dbReference type="PROSITE" id="PS51679">
    <property type="entry name" value="SAM_MT_C5"/>
    <property type="match status" value="1"/>
</dbReference>
<dbReference type="PROSITE" id="PS00095">
    <property type="entry name" value="C5_MTASE_2"/>
    <property type="match status" value="1"/>
</dbReference>
<accession>A0A841N734</accession>
<dbReference type="InterPro" id="IPR018117">
    <property type="entry name" value="C5_DNA_meth_AS"/>
</dbReference>
<evidence type="ECO:0000256" key="8">
    <source>
        <dbReference type="RuleBase" id="RU000417"/>
    </source>
</evidence>
<name>A0A841N734_9FLAO</name>
<dbReference type="GO" id="GO:0032259">
    <property type="term" value="P:methylation"/>
    <property type="evidence" value="ECO:0007669"/>
    <property type="project" value="UniProtKB-KW"/>
</dbReference>
<evidence type="ECO:0000313" key="10">
    <source>
        <dbReference type="Proteomes" id="UP000589738"/>
    </source>
</evidence>
<dbReference type="GO" id="GO:0003886">
    <property type="term" value="F:DNA (cytosine-5-)-methyltransferase activity"/>
    <property type="evidence" value="ECO:0007669"/>
    <property type="project" value="UniProtKB-EC"/>
</dbReference>
<dbReference type="Pfam" id="PF00145">
    <property type="entry name" value="DNA_methylase"/>
    <property type="match status" value="2"/>
</dbReference>
<dbReference type="AlphaFoldDB" id="A0A841N734"/>
<keyword evidence="2 6" id="KW-0808">Transferase</keyword>
<reference evidence="9 10" key="1">
    <citation type="submission" date="2020-08" db="EMBL/GenBank/DDBJ databases">
        <title>Functional genomics of gut bacteria from endangered species of beetles.</title>
        <authorList>
            <person name="Carlos-Shanley C."/>
        </authorList>
    </citation>
    <scope>NUCLEOTIDE SEQUENCE [LARGE SCALE GENOMIC DNA]</scope>
    <source>
        <strain evidence="9 10">S00136</strain>
    </source>
</reference>
<sequence length="528" mass="60750">MRDFTHIELFAGCGGMNLGLERAGYNLLFANEISPMASETFAYNFFDENLLQLANEKLSPKNTLWIASEYTSENLKDRLRENPFDGKKIYSDLTEDTDVNGKLLVGDIDRLHSFLLKNNKYAELRQMDIDLVSGGPPCQSFSLAGKREKNNAKNLLPLSFAKFAGSVQPKVVLLENVKGITAPFLENGEKYFAWLEVSKAFALEGYFPICMMINSKYFGVPQNRPRFILMAYRKDIFLKLKKKIKNQQSEDIIENTLSFYNKVIDNKKSLDNVMISDLNYYDIESDSIFFNDILLPKPLTMKQNFVTVASAIDDLSKKGVGNSIYISNVNNMFKSTKILNKALNFELRTHNIITQARFRFYQILEELPHNYKKELNSLLTEKESTLIINEVFDQIKKYKFIIPDKELQNISDRKLRSSSELINLITLLKTKKHSQRSLNRNQPAPAQLTIPDDICHYDFNSPRVLTVREMARIQSFPDWFEFRSKVTTGGKMRKYETPQYTQVGNAVPPILSMTLGKLVKNLLNKIEE</sequence>
<evidence type="ECO:0000256" key="3">
    <source>
        <dbReference type="ARBA" id="ARBA00022691"/>
    </source>
</evidence>
<dbReference type="SUPFAM" id="SSF53335">
    <property type="entry name" value="S-adenosyl-L-methionine-dependent methyltransferases"/>
    <property type="match status" value="1"/>
</dbReference>
<evidence type="ECO:0000256" key="1">
    <source>
        <dbReference type="ARBA" id="ARBA00022603"/>
    </source>
</evidence>
<keyword evidence="3 6" id="KW-0949">S-adenosyl-L-methionine</keyword>
<dbReference type="GO" id="GO:0009307">
    <property type="term" value="P:DNA restriction-modification system"/>
    <property type="evidence" value="ECO:0007669"/>
    <property type="project" value="UniProtKB-KW"/>
</dbReference>
<feature type="active site" evidence="6">
    <location>
        <position position="138"/>
    </location>
</feature>
<dbReference type="EMBL" id="JACHLC010000001">
    <property type="protein sequence ID" value="MBB6370511.1"/>
    <property type="molecule type" value="Genomic_DNA"/>
</dbReference>
<dbReference type="PANTHER" id="PTHR10629:SF52">
    <property type="entry name" value="DNA (CYTOSINE-5)-METHYLTRANSFERASE 1"/>
    <property type="match status" value="1"/>
</dbReference>
<protein>
    <recommendedName>
        <fullName evidence="8">Cytosine-specific methyltransferase</fullName>
        <ecNumber evidence="8">2.1.1.37</ecNumber>
    </recommendedName>
</protein>
<comment type="caution">
    <text evidence="9">The sequence shown here is derived from an EMBL/GenBank/DDBJ whole genome shotgun (WGS) entry which is preliminary data.</text>
</comment>
<keyword evidence="10" id="KW-1185">Reference proteome</keyword>
<evidence type="ECO:0000256" key="7">
    <source>
        <dbReference type="RuleBase" id="RU000416"/>
    </source>
</evidence>
<dbReference type="Gene3D" id="3.90.120.10">
    <property type="entry name" value="DNA Methylase, subunit A, domain 2"/>
    <property type="match status" value="1"/>
</dbReference>
<dbReference type="EC" id="2.1.1.37" evidence="8"/>
<evidence type="ECO:0000313" key="9">
    <source>
        <dbReference type="EMBL" id="MBB6370511.1"/>
    </source>
</evidence>
<dbReference type="InterPro" id="IPR001525">
    <property type="entry name" value="C5_MeTfrase"/>
</dbReference>
<dbReference type="NCBIfam" id="TIGR00675">
    <property type="entry name" value="dcm"/>
    <property type="match status" value="1"/>
</dbReference>
<keyword evidence="1 6" id="KW-0489">Methyltransferase</keyword>
<gene>
    <name evidence="9" type="ORF">HNP36_001564</name>
</gene>
<dbReference type="PRINTS" id="PR00105">
    <property type="entry name" value="C5METTRFRASE"/>
</dbReference>